<protein>
    <recommendedName>
        <fullName evidence="4">Transmembrane protein</fullName>
    </recommendedName>
</protein>
<evidence type="ECO:0008006" key="4">
    <source>
        <dbReference type="Google" id="ProtNLM"/>
    </source>
</evidence>
<dbReference type="EMBL" id="CP013235">
    <property type="protein sequence ID" value="AMP08011.1"/>
    <property type="molecule type" value="Genomic_DNA"/>
</dbReference>
<feature type="transmembrane region" description="Helical" evidence="1">
    <location>
        <begin position="109"/>
        <end position="128"/>
    </location>
</feature>
<feature type="transmembrane region" description="Helical" evidence="1">
    <location>
        <begin position="28"/>
        <end position="50"/>
    </location>
</feature>
<dbReference type="RefSeq" id="WP_061531922.1">
    <property type="nucleotide sequence ID" value="NZ_CP013235.1"/>
</dbReference>
<dbReference type="AlphaFoldDB" id="A0A127QDD0"/>
<name>A0A127QDD0_9BURK</name>
<dbReference type="Proteomes" id="UP000071778">
    <property type="component" value="Chromosome"/>
</dbReference>
<keyword evidence="1" id="KW-0472">Membrane</keyword>
<keyword evidence="3" id="KW-1185">Reference proteome</keyword>
<dbReference type="PATRIC" id="fig|279058.18.peg.193"/>
<keyword evidence="1" id="KW-1133">Transmembrane helix</keyword>
<accession>A0A127QDD0</accession>
<evidence type="ECO:0000256" key="1">
    <source>
        <dbReference type="SAM" id="Phobius"/>
    </source>
</evidence>
<sequence>MSAAVANLLTNTDEQDMDRKNSRLQRHLYLASAIVLLAGLLSAGLVYYSASGGYNRALGYDVVGGNVYSVAPDESKSYRRDMEMYSGKSGLLIADFNGWLASLWHGKRLAYVLAISAAFISYACFWIARDLDLAGTEGPED</sequence>
<proteinExistence type="predicted"/>
<gene>
    <name evidence="2" type="ORF">CAter282_0187</name>
</gene>
<evidence type="ECO:0000313" key="3">
    <source>
        <dbReference type="Proteomes" id="UP000071778"/>
    </source>
</evidence>
<evidence type="ECO:0000313" key="2">
    <source>
        <dbReference type="EMBL" id="AMP08011.1"/>
    </source>
</evidence>
<organism evidence="2 3">
    <name type="scientific">Collimonas arenae</name>
    <dbReference type="NCBI Taxonomy" id="279058"/>
    <lineage>
        <taxon>Bacteria</taxon>
        <taxon>Pseudomonadati</taxon>
        <taxon>Pseudomonadota</taxon>
        <taxon>Betaproteobacteria</taxon>
        <taxon>Burkholderiales</taxon>
        <taxon>Oxalobacteraceae</taxon>
        <taxon>Collimonas</taxon>
    </lineage>
</organism>
<reference evidence="2 3" key="1">
    <citation type="submission" date="2015-11" db="EMBL/GenBank/DDBJ databases">
        <title>Exploring the genomic traits of fungus-feeding bacterial genus Collimonas.</title>
        <authorList>
            <person name="Song C."/>
            <person name="Schmidt R."/>
            <person name="de Jager V."/>
            <person name="Krzyzanowska D."/>
            <person name="Jongedijk E."/>
            <person name="Cankar K."/>
            <person name="Beekwilder J."/>
            <person name="van Veen A."/>
            <person name="de Boer W."/>
            <person name="van Veen J.A."/>
            <person name="Garbeva P."/>
        </authorList>
    </citation>
    <scope>NUCLEOTIDE SEQUENCE [LARGE SCALE GENOMIC DNA]</scope>
    <source>
        <strain evidence="2 3">Ter282</strain>
    </source>
</reference>
<keyword evidence="1" id="KW-0812">Transmembrane</keyword>